<keyword evidence="2" id="KW-0472">Membrane</keyword>
<dbReference type="RefSeq" id="WP_244407614.1">
    <property type="nucleotide sequence ID" value="NZ_AP025637.1"/>
</dbReference>
<gene>
    <name evidence="3" type="ORF">Rmf_33170</name>
</gene>
<sequence>MSDSDPTVRVAPPRAAPRPGRGPVAGGPSGLPLALGAVVVAGAVAAGGVWWWRGSVPLEPPPKPDLPSASLAPAARPGTPAPVAPAASLAEIGPAIATQADILAHRANTPTMFRLDVNPRIFVADFPNLDQQGAAFNRTAALIEKAGLPRDRVLDDAALSAAITRSGDTPGTYYYGHNYRGRDLERFFALAERDGIRLTPEETWLRQEIARIRRLVPAPGEFAVISVPGLEERVDDAMRRAILQHEIGHGHFFTDARFAAHVERIWREDFTEMERAAFRAFLAREGYDPAIEEVMINEAMAYLIFTPDPRFFTPSHAGLTDARADALRAVLRQVAPR</sequence>
<keyword evidence="4" id="KW-1185">Reference proteome</keyword>
<proteinExistence type="predicted"/>
<organism evidence="3 4">
    <name type="scientific">Roseomonas fluvialis</name>
    <dbReference type="NCBI Taxonomy" id="1750527"/>
    <lineage>
        <taxon>Bacteria</taxon>
        <taxon>Pseudomonadati</taxon>
        <taxon>Pseudomonadota</taxon>
        <taxon>Alphaproteobacteria</taxon>
        <taxon>Acetobacterales</taxon>
        <taxon>Roseomonadaceae</taxon>
        <taxon>Roseomonas</taxon>
    </lineage>
</organism>
<name>A0ABN6P611_9PROT</name>
<reference evidence="3 4" key="1">
    <citation type="journal article" date="2016" name="Microbes Environ.">
        <title>Phylogenetically diverse aerobic anoxygenic phototrophic bacteria isolated from epilithic biofilms in Tama river, Japan.</title>
        <authorList>
            <person name="Hirose S."/>
            <person name="Matsuura K."/>
            <person name="Haruta S."/>
        </authorList>
    </citation>
    <scope>NUCLEOTIDE SEQUENCE [LARGE SCALE GENOMIC DNA]</scope>
    <source>
        <strain evidence="3 4">S08</strain>
    </source>
</reference>
<feature type="compositionally biased region" description="Low complexity" evidence="1">
    <location>
        <begin position="8"/>
        <end position="22"/>
    </location>
</feature>
<evidence type="ECO:0000313" key="3">
    <source>
        <dbReference type="EMBL" id="BDG73388.1"/>
    </source>
</evidence>
<evidence type="ECO:0000256" key="2">
    <source>
        <dbReference type="SAM" id="Phobius"/>
    </source>
</evidence>
<protein>
    <submittedName>
        <fullName evidence="3">Uncharacterized protein</fullName>
    </submittedName>
</protein>
<evidence type="ECO:0000256" key="1">
    <source>
        <dbReference type="SAM" id="MobiDB-lite"/>
    </source>
</evidence>
<evidence type="ECO:0000313" key="4">
    <source>
        <dbReference type="Proteomes" id="UP000831327"/>
    </source>
</evidence>
<feature type="region of interest" description="Disordered" evidence="1">
    <location>
        <begin position="1"/>
        <end position="24"/>
    </location>
</feature>
<accession>A0ABN6P611</accession>
<feature type="region of interest" description="Disordered" evidence="1">
    <location>
        <begin position="63"/>
        <end position="85"/>
    </location>
</feature>
<feature type="transmembrane region" description="Helical" evidence="2">
    <location>
        <begin position="31"/>
        <end position="52"/>
    </location>
</feature>
<keyword evidence="2" id="KW-1133">Transmembrane helix</keyword>
<dbReference type="EMBL" id="AP025637">
    <property type="protein sequence ID" value="BDG73388.1"/>
    <property type="molecule type" value="Genomic_DNA"/>
</dbReference>
<feature type="compositionally biased region" description="Low complexity" evidence="1">
    <location>
        <begin position="66"/>
        <end position="77"/>
    </location>
</feature>
<keyword evidence="2" id="KW-0812">Transmembrane</keyword>
<dbReference type="Proteomes" id="UP000831327">
    <property type="component" value="Chromosome"/>
</dbReference>